<dbReference type="Proteomes" id="UP000543554">
    <property type="component" value="Unassembled WGS sequence"/>
</dbReference>
<comment type="caution">
    <text evidence="2">The sequence shown here is derived from an EMBL/GenBank/DDBJ whole genome shotgun (WGS) entry which is preliminary data.</text>
</comment>
<keyword evidence="3" id="KW-1185">Reference proteome</keyword>
<gene>
    <name evidence="2" type="ORF">HNR51_005120</name>
</gene>
<reference evidence="2 3" key="1">
    <citation type="submission" date="2020-08" db="EMBL/GenBank/DDBJ databases">
        <title>Genomic Encyclopedia of Type Strains, Phase IV (KMG-IV): sequencing the most valuable type-strain genomes for metagenomic binning, comparative biology and taxonomic classification.</title>
        <authorList>
            <person name="Goeker M."/>
        </authorList>
    </citation>
    <scope>NUCLEOTIDE SEQUENCE [LARGE SCALE GENOMIC DNA]</scope>
    <source>
        <strain evidence="2 3">DSM 11490</strain>
    </source>
</reference>
<protein>
    <submittedName>
        <fullName evidence="2">Uncharacterized protein</fullName>
    </submittedName>
</protein>
<feature type="region of interest" description="Disordered" evidence="1">
    <location>
        <begin position="75"/>
        <end position="97"/>
    </location>
</feature>
<dbReference type="EMBL" id="JACJIB010000012">
    <property type="protein sequence ID" value="MBA8916003.1"/>
    <property type="molecule type" value="Genomic_DNA"/>
</dbReference>
<name>A0AA40S7R2_9HYPH</name>
<proteinExistence type="predicted"/>
<evidence type="ECO:0000256" key="1">
    <source>
        <dbReference type="SAM" id="MobiDB-lite"/>
    </source>
</evidence>
<evidence type="ECO:0000313" key="3">
    <source>
        <dbReference type="Proteomes" id="UP000543554"/>
    </source>
</evidence>
<sequence length="129" mass="13737">MNNQDNPAMASLARRLIVAELASKGAKDPETIEMLVTARLRITESGDLVALNRGGSVMPGDALANAVEDIRKTNPSLFGDTAKPEGDAGNPFADGPSKNVTAQMLLWRSDPERAEHLAAEAGIKLSRNR</sequence>
<accession>A0AA40S7R2</accession>
<dbReference type="AlphaFoldDB" id="A0AA40S7R2"/>
<dbReference type="RefSeq" id="WP_182556745.1">
    <property type="nucleotide sequence ID" value="NZ_BPRF01000011.1"/>
</dbReference>
<organism evidence="2 3">
    <name type="scientific">Methylorubrum thiocyanatum</name>
    <dbReference type="NCBI Taxonomy" id="47958"/>
    <lineage>
        <taxon>Bacteria</taxon>
        <taxon>Pseudomonadati</taxon>
        <taxon>Pseudomonadota</taxon>
        <taxon>Alphaproteobacteria</taxon>
        <taxon>Hyphomicrobiales</taxon>
        <taxon>Methylobacteriaceae</taxon>
        <taxon>Methylorubrum</taxon>
    </lineage>
</organism>
<evidence type="ECO:0000313" key="2">
    <source>
        <dbReference type="EMBL" id="MBA8916003.1"/>
    </source>
</evidence>